<dbReference type="InterPro" id="IPR036259">
    <property type="entry name" value="MFS_trans_sf"/>
</dbReference>
<dbReference type="Gene3D" id="3.40.50.150">
    <property type="entry name" value="Vaccinia Virus protein VP39"/>
    <property type="match status" value="1"/>
</dbReference>
<dbReference type="SUPFAM" id="SSF53335">
    <property type="entry name" value="S-adenosyl-L-methionine-dependent methyltransferases"/>
    <property type="match status" value="1"/>
</dbReference>
<proteinExistence type="predicted"/>
<comment type="caution">
    <text evidence="3">The sequence shown here is derived from an EMBL/GenBank/DDBJ whole genome shotgun (WGS) entry which is preliminary data.</text>
</comment>
<feature type="transmembrane region" description="Helical" evidence="2">
    <location>
        <begin position="624"/>
        <end position="649"/>
    </location>
</feature>
<keyword evidence="2" id="KW-1133">Transmembrane helix</keyword>
<gene>
    <name evidence="3" type="ORF">C4520_08445</name>
</gene>
<feature type="transmembrane region" description="Helical" evidence="2">
    <location>
        <begin position="149"/>
        <end position="167"/>
    </location>
</feature>
<sequence length="790" mass="88011">MLIYEILLTRISALRLFFHFGFLIISNCLLGIGASGTLISIFQTSWRRRPRLWITVSCGLYLLSLLLSYVFLLNFYIPYNLSLARLDHFFRFSTYNAVTALPFLFAGAAVGMILSFNAARINTIYFADLAGAGAGCLLMPFLLQNYGAGGTMAFLSVLGLLGGLITFPSRKKRLLVASAVCVTAILLFLMPRLDRKFPIPGKDLLDFTDELTLEISENPVYSKWGPNCRVDLINLPEENRFIYGLGRNRIGLPPLPDEKLILQDGSSATPIINFSDHPEALPVVERSMYAAALQLKENPSVLVLGPGGGVELWAARMHDARLIKGIELNKPIIDIHHTVLPEYSRVLLEDPRVELIHGEARSALMRDKQKYDVILMTFISTYTAMSSGAYVLAESYLYTTEAFENLYNHLEDGGILQIIWSTGNAETLRLLTTIHAVLEAGGVDDFETSVICLRSKNEVEILLKKGGFTEDEVSRMQRFVREVDLDVYYLPYRSFGSFIERFVRANDKDAFIRECSTNISPINDDRPYFFFFSRWPNPLKVTQYKWQLYSSFPGNPLFIFFQLGVSTMLSIVLIMMPLGIFARRGIRQKGTASFLVYFACLGLGFIMIEIAAMQKFTLFLGLPLHSITVTLFSILIFTGLGSLFSGYWLEAPDRKVWLVPAALAVAIALLVLVYPLLIRSFIEASLAARIALTILLLAPVGLLLGVPFAYGIRLVNRCNPLLVPWAWAVNGCCTVIGAILTVILSMNFGFNITLGIALLVYFVGFATLEKLPKVADEGSADSESAKIQLS</sequence>
<protein>
    <recommendedName>
        <fullName evidence="5">SAM-dependent methyltransferase</fullName>
    </recommendedName>
</protein>
<feature type="transmembrane region" description="Helical" evidence="2">
    <location>
        <begin position="97"/>
        <end position="116"/>
    </location>
</feature>
<dbReference type="Proteomes" id="UP000265882">
    <property type="component" value="Unassembled WGS sequence"/>
</dbReference>
<feature type="transmembrane region" description="Helical" evidence="2">
    <location>
        <begin position="16"/>
        <end position="40"/>
    </location>
</feature>
<evidence type="ECO:0000313" key="3">
    <source>
        <dbReference type="EMBL" id="RJP22218.1"/>
    </source>
</evidence>
<feature type="transmembrane region" description="Helical" evidence="2">
    <location>
        <begin position="750"/>
        <end position="768"/>
    </location>
</feature>
<feature type="transmembrane region" description="Helical" evidence="2">
    <location>
        <begin position="722"/>
        <end position="744"/>
    </location>
</feature>
<dbReference type="InterPro" id="IPR029063">
    <property type="entry name" value="SAM-dependent_MTases_sf"/>
</dbReference>
<keyword evidence="1" id="KW-0620">Polyamine biosynthesis</keyword>
<dbReference type="AlphaFoldDB" id="A0A3A4NNR5"/>
<dbReference type="SUPFAM" id="SSF103473">
    <property type="entry name" value="MFS general substrate transporter"/>
    <property type="match status" value="1"/>
</dbReference>
<keyword evidence="2" id="KW-0472">Membrane</keyword>
<feature type="transmembrane region" description="Helical" evidence="2">
    <location>
        <begin position="557"/>
        <end position="582"/>
    </location>
</feature>
<dbReference type="PANTHER" id="PTHR43317:SF1">
    <property type="entry name" value="THERMOSPERMINE SYNTHASE ACAULIS5"/>
    <property type="match status" value="1"/>
</dbReference>
<feature type="transmembrane region" description="Helical" evidence="2">
    <location>
        <begin position="123"/>
        <end position="143"/>
    </location>
</feature>
<evidence type="ECO:0000256" key="2">
    <source>
        <dbReference type="SAM" id="Phobius"/>
    </source>
</evidence>
<dbReference type="Pfam" id="PF01564">
    <property type="entry name" value="Spermine_synth"/>
    <property type="match status" value="1"/>
</dbReference>
<evidence type="ECO:0000256" key="1">
    <source>
        <dbReference type="ARBA" id="ARBA00023115"/>
    </source>
</evidence>
<reference evidence="3 4" key="1">
    <citation type="journal article" date="2017" name="ISME J.">
        <title>Energy and carbon metabolisms in a deep terrestrial subsurface fluid microbial community.</title>
        <authorList>
            <person name="Momper L."/>
            <person name="Jungbluth S.P."/>
            <person name="Lee M.D."/>
            <person name="Amend J.P."/>
        </authorList>
    </citation>
    <scope>NUCLEOTIDE SEQUENCE [LARGE SCALE GENOMIC DNA]</scope>
    <source>
        <strain evidence="3">SURF_5</strain>
    </source>
</reference>
<dbReference type="EMBL" id="QZKU01000060">
    <property type="protein sequence ID" value="RJP22218.1"/>
    <property type="molecule type" value="Genomic_DNA"/>
</dbReference>
<feature type="transmembrane region" description="Helical" evidence="2">
    <location>
        <begin position="174"/>
        <end position="193"/>
    </location>
</feature>
<evidence type="ECO:0000313" key="4">
    <source>
        <dbReference type="Proteomes" id="UP000265882"/>
    </source>
</evidence>
<feature type="transmembrane region" description="Helical" evidence="2">
    <location>
        <begin position="52"/>
        <end position="77"/>
    </location>
</feature>
<organism evidence="3 4">
    <name type="scientific">Abyssobacteria bacterium (strain SURF_5)</name>
    <dbReference type="NCBI Taxonomy" id="2093360"/>
    <lineage>
        <taxon>Bacteria</taxon>
        <taxon>Pseudomonadati</taxon>
        <taxon>Candidatus Hydrogenedentota</taxon>
        <taxon>Candidatus Abyssobacteria</taxon>
    </lineage>
</organism>
<dbReference type="PANTHER" id="PTHR43317">
    <property type="entry name" value="THERMOSPERMINE SYNTHASE ACAULIS5"/>
    <property type="match status" value="1"/>
</dbReference>
<dbReference type="GO" id="GO:0006596">
    <property type="term" value="P:polyamine biosynthetic process"/>
    <property type="evidence" value="ECO:0007669"/>
    <property type="project" value="UniProtKB-KW"/>
</dbReference>
<name>A0A3A4NNR5_ABYX5</name>
<feature type="transmembrane region" description="Helical" evidence="2">
    <location>
        <begin position="594"/>
        <end position="612"/>
    </location>
</feature>
<dbReference type="CDD" id="cd02440">
    <property type="entry name" value="AdoMet_MTases"/>
    <property type="match status" value="1"/>
</dbReference>
<feature type="transmembrane region" description="Helical" evidence="2">
    <location>
        <begin position="690"/>
        <end position="710"/>
    </location>
</feature>
<evidence type="ECO:0008006" key="5">
    <source>
        <dbReference type="Google" id="ProtNLM"/>
    </source>
</evidence>
<keyword evidence="2" id="KW-0812">Transmembrane</keyword>
<feature type="transmembrane region" description="Helical" evidence="2">
    <location>
        <begin position="656"/>
        <end position="678"/>
    </location>
</feature>
<accession>A0A3A4NNR5</accession>